<reference evidence="2" key="1">
    <citation type="submission" date="2023-07" db="EMBL/GenBank/DDBJ databases">
        <title>draft genome sequence of fig (Ficus carica).</title>
        <authorList>
            <person name="Takahashi T."/>
            <person name="Nishimura K."/>
        </authorList>
    </citation>
    <scope>NUCLEOTIDE SEQUENCE</scope>
</reference>
<accession>A0AA88AEE5</accession>
<dbReference type="AlphaFoldDB" id="A0AA88AEE5"/>
<feature type="compositionally biased region" description="Gly residues" evidence="1">
    <location>
        <begin position="99"/>
        <end position="113"/>
    </location>
</feature>
<proteinExistence type="predicted"/>
<evidence type="ECO:0000313" key="2">
    <source>
        <dbReference type="EMBL" id="GMN38826.1"/>
    </source>
</evidence>
<comment type="caution">
    <text evidence="2">The sequence shown here is derived from an EMBL/GenBank/DDBJ whole genome shotgun (WGS) entry which is preliminary data.</text>
</comment>
<dbReference type="Proteomes" id="UP001187192">
    <property type="component" value="Unassembled WGS sequence"/>
</dbReference>
<sequence length="143" mass="14578">MIREVCDGHFMAGKSLGFACFHGKRDEKYVSPQHVYLWPYCPLLTPVLTKDRNLLDHVLPGVGGGGRRGLRPGYRQGRDGGVAGAGEWGAAAGWGAAGAGAGGGGGGDGGGSPASGLGCRRRSPAAGRSPVMEKTLDGKGNMK</sequence>
<evidence type="ECO:0000313" key="3">
    <source>
        <dbReference type="Proteomes" id="UP001187192"/>
    </source>
</evidence>
<dbReference type="EMBL" id="BTGU01000008">
    <property type="protein sequence ID" value="GMN38826.1"/>
    <property type="molecule type" value="Genomic_DNA"/>
</dbReference>
<keyword evidence="3" id="KW-1185">Reference proteome</keyword>
<feature type="region of interest" description="Disordered" evidence="1">
    <location>
        <begin position="99"/>
        <end position="143"/>
    </location>
</feature>
<organism evidence="2 3">
    <name type="scientific">Ficus carica</name>
    <name type="common">Common fig</name>
    <dbReference type="NCBI Taxonomy" id="3494"/>
    <lineage>
        <taxon>Eukaryota</taxon>
        <taxon>Viridiplantae</taxon>
        <taxon>Streptophyta</taxon>
        <taxon>Embryophyta</taxon>
        <taxon>Tracheophyta</taxon>
        <taxon>Spermatophyta</taxon>
        <taxon>Magnoliopsida</taxon>
        <taxon>eudicotyledons</taxon>
        <taxon>Gunneridae</taxon>
        <taxon>Pentapetalae</taxon>
        <taxon>rosids</taxon>
        <taxon>fabids</taxon>
        <taxon>Rosales</taxon>
        <taxon>Moraceae</taxon>
        <taxon>Ficeae</taxon>
        <taxon>Ficus</taxon>
    </lineage>
</organism>
<protein>
    <submittedName>
        <fullName evidence="2">Uncharacterized protein</fullName>
    </submittedName>
</protein>
<gene>
    <name evidence="2" type="ORF">TIFTF001_008056</name>
</gene>
<evidence type="ECO:0000256" key="1">
    <source>
        <dbReference type="SAM" id="MobiDB-lite"/>
    </source>
</evidence>
<name>A0AA88AEE5_FICCA</name>